<feature type="region of interest" description="Disordered" evidence="1">
    <location>
        <begin position="72"/>
        <end position="106"/>
    </location>
</feature>
<evidence type="ECO:0000313" key="2">
    <source>
        <dbReference type="EMBL" id="ONK58574.1"/>
    </source>
</evidence>
<dbReference type="AlphaFoldDB" id="A0A5P1E7M8"/>
<sequence length="106" mass="11729">MIPTKTVVCNLASIALPRFVRDKDVLIESHPSKLVGSIGSKNRYFDFYKLAEVYSSIPRVISICAPFPFSQEHHNKTPHPPPRSAHRGLNSLPGPHPKGKALSPSF</sequence>
<organism evidence="2 3">
    <name type="scientific">Asparagus officinalis</name>
    <name type="common">Garden asparagus</name>
    <dbReference type="NCBI Taxonomy" id="4686"/>
    <lineage>
        <taxon>Eukaryota</taxon>
        <taxon>Viridiplantae</taxon>
        <taxon>Streptophyta</taxon>
        <taxon>Embryophyta</taxon>
        <taxon>Tracheophyta</taxon>
        <taxon>Spermatophyta</taxon>
        <taxon>Magnoliopsida</taxon>
        <taxon>Liliopsida</taxon>
        <taxon>Asparagales</taxon>
        <taxon>Asparagaceae</taxon>
        <taxon>Asparagoideae</taxon>
        <taxon>Asparagus</taxon>
    </lineage>
</organism>
<dbReference type="Proteomes" id="UP000243459">
    <property type="component" value="Chromosome 9"/>
</dbReference>
<dbReference type="EMBL" id="CM007389">
    <property type="protein sequence ID" value="ONK58574.1"/>
    <property type="molecule type" value="Genomic_DNA"/>
</dbReference>
<name>A0A5P1E7M8_ASPOF</name>
<reference evidence="3" key="1">
    <citation type="journal article" date="2017" name="Nat. Commun.">
        <title>The asparagus genome sheds light on the origin and evolution of a young Y chromosome.</title>
        <authorList>
            <person name="Harkess A."/>
            <person name="Zhou J."/>
            <person name="Xu C."/>
            <person name="Bowers J.E."/>
            <person name="Van der Hulst R."/>
            <person name="Ayyampalayam S."/>
            <person name="Mercati F."/>
            <person name="Riccardi P."/>
            <person name="McKain M.R."/>
            <person name="Kakrana A."/>
            <person name="Tang H."/>
            <person name="Ray J."/>
            <person name="Groenendijk J."/>
            <person name="Arikit S."/>
            <person name="Mathioni S.M."/>
            <person name="Nakano M."/>
            <person name="Shan H."/>
            <person name="Telgmann-Rauber A."/>
            <person name="Kanno A."/>
            <person name="Yue Z."/>
            <person name="Chen H."/>
            <person name="Li W."/>
            <person name="Chen Y."/>
            <person name="Xu X."/>
            <person name="Zhang Y."/>
            <person name="Luo S."/>
            <person name="Chen H."/>
            <person name="Gao J."/>
            <person name="Mao Z."/>
            <person name="Pires J.C."/>
            <person name="Luo M."/>
            <person name="Kudrna D."/>
            <person name="Wing R.A."/>
            <person name="Meyers B.C."/>
            <person name="Yi K."/>
            <person name="Kong H."/>
            <person name="Lavrijsen P."/>
            <person name="Sunseri F."/>
            <person name="Falavigna A."/>
            <person name="Ye Y."/>
            <person name="Leebens-Mack J.H."/>
            <person name="Chen G."/>
        </authorList>
    </citation>
    <scope>NUCLEOTIDE SEQUENCE [LARGE SCALE GENOMIC DNA]</scope>
    <source>
        <strain evidence="3">cv. DH0086</strain>
    </source>
</reference>
<proteinExistence type="predicted"/>
<evidence type="ECO:0000256" key="1">
    <source>
        <dbReference type="SAM" id="MobiDB-lite"/>
    </source>
</evidence>
<protein>
    <submittedName>
        <fullName evidence="2">Uncharacterized protein</fullName>
    </submittedName>
</protein>
<evidence type="ECO:0000313" key="3">
    <source>
        <dbReference type="Proteomes" id="UP000243459"/>
    </source>
</evidence>
<gene>
    <name evidence="2" type="ORF">A4U43_C09F14470</name>
</gene>
<accession>A0A5P1E7M8</accession>
<keyword evidence="3" id="KW-1185">Reference proteome</keyword>
<dbReference type="Gramene" id="ONK58574">
    <property type="protein sequence ID" value="ONK58574"/>
    <property type="gene ID" value="A4U43_C09F14470"/>
</dbReference>